<dbReference type="InterPro" id="IPR007486">
    <property type="entry name" value="YebE"/>
</dbReference>
<dbReference type="RefSeq" id="WP_108923359.1">
    <property type="nucleotide sequence ID" value="NZ_CP029206.1"/>
</dbReference>
<organism evidence="1 2">
    <name type="scientific">Actinobacillus porcitonsillarum</name>
    <dbReference type="NCBI Taxonomy" id="189834"/>
    <lineage>
        <taxon>Bacteria</taxon>
        <taxon>Pseudomonadati</taxon>
        <taxon>Pseudomonadota</taxon>
        <taxon>Gammaproteobacteria</taxon>
        <taxon>Pasteurellales</taxon>
        <taxon>Pasteurellaceae</taxon>
        <taxon>Actinobacillus</taxon>
    </lineage>
</organism>
<dbReference type="Proteomes" id="UP000244920">
    <property type="component" value="Chromosome"/>
</dbReference>
<evidence type="ECO:0000313" key="1">
    <source>
        <dbReference type="EMBL" id="AWI50746.1"/>
    </source>
</evidence>
<dbReference type="InterPro" id="IPR029024">
    <property type="entry name" value="TerB-like"/>
</dbReference>
<dbReference type="KEGG" id="apor:DDU33_04255"/>
<evidence type="ECO:0000313" key="2">
    <source>
        <dbReference type="Proteomes" id="UP000244920"/>
    </source>
</evidence>
<accession>A0A2U8FJQ4</accession>
<dbReference type="EMBL" id="CP029206">
    <property type="protein sequence ID" value="AWI50746.1"/>
    <property type="molecule type" value="Genomic_DNA"/>
</dbReference>
<gene>
    <name evidence="1" type="ORF">DDU33_04255</name>
</gene>
<dbReference type="AlphaFoldDB" id="A0A2U8FJQ4"/>
<protein>
    <submittedName>
        <fullName evidence="1">DUF533 domain-containing protein</fullName>
    </submittedName>
</protein>
<reference evidence="2" key="1">
    <citation type="submission" date="2018-05" db="EMBL/GenBank/DDBJ databases">
        <title>Complete genome sequence of Actinobacillus porcitonsillarum reference strain 9953L55 (CCUG 46996).</title>
        <authorList>
            <person name="Dona V."/>
            <person name="Perreten V."/>
        </authorList>
    </citation>
    <scope>NUCLEOTIDE SEQUENCE [LARGE SCALE GENOMIC DNA]</scope>
    <source>
        <strain evidence="2">9953L55</strain>
    </source>
</reference>
<name>A0A2U8FJQ4_9PAST</name>
<keyword evidence="2" id="KW-1185">Reference proteome</keyword>
<dbReference type="SUPFAM" id="SSF158682">
    <property type="entry name" value="TerB-like"/>
    <property type="match status" value="1"/>
</dbReference>
<dbReference type="Gene3D" id="1.10.3680.10">
    <property type="entry name" value="TerB-like"/>
    <property type="match status" value="1"/>
</dbReference>
<sequence>MDFNNILNQVLGAAKEQIAKTANGNETTDKVTKIGGGAAAIGILSMILGRNGGSNLAKLGSLAALGSMAYQAYQNYQSKQNQTQTDITPTGFSADETNDTSKIILQAMIAAAAADGAITSDEAEAIAAEAGNDPELQQWLQQEINQPATVAEIAQQVGRNQALASQVYLAARMVCKDLERKEIIFLANLAEALGLNEQFVEELEKQAGF</sequence>
<dbReference type="Pfam" id="PF04391">
    <property type="entry name" value="DUF533"/>
    <property type="match status" value="1"/>
</dbReference>
<proteinExistence type="predicted"/>